<name>A0A174UHI3_9FIRM</name>
<dbReference type="Proteomes" id="UP000095765">
    <property type="component" value="Unassembled WGS sequence"/>
</dbReference>
<dbReference type="AlphaFoldDB" id="A0A174UHI3"/>
<evidence type="ECO:0000313" key="1">
    <source>
        <dbReference type="EMBL" id="CUQ19160.1"/>
    </source>
</evidence>
<evidence type="ECO:0000313" key="2">
    <source>
        <dbReference type="Proteomes" id="UP000095765"/>
    </source>
</evidence>
<dbReference type="EMBL" id="CZBE01000034">
    <property type="protein sequence ID" value="CUQ19160.1"/>
    <property type="molecule type" value="Genomic_DNA"/>
</dbReference>
<gene>
    <name evidence="1" type="ORF">ERS852551_03481</name>
</gene>
<accession>A0A174UHI3</accession>
<dbReference type="Pfam" id="PF04985">
    <property type="entry name" value="Phage_tube"/>
    <property type="match status" value="1"/>
</dbReference>
<dbReference type="RefSeq" id="WP_024731210.1">
    <property type="nucleotide sequence ID" value="NZ_CABIWA010000024.1"/>
</dbReference>
<dbReference type="OrthoDB" id="9814992at2"/>
<proteinExistence type="predicted"/>
<dbReference type="GeneID" id="72463488"/>
<dbReference type="InterPro" id="IPR006498">
    <property type="entry name" value="Tail_tube"/>
</dbReference>
<sequence>MKVDNGTLNFRVYEDAVVFYGMAEVALPEVSMLAEEVKGGGIAGAFSGVFIGHTEAMSTTLNFRSVTADVTRLMEPRNHQIQLLASQQMWDSAAGEFKEVAVKHLLTGTPSKYSPGKLAPASPTETTIELAVTYFATFIDGVKKMEIDPINCIFFMNGKDWLAQTRRNIGM</sequence>
<protein>
    <submittedName>
        <fullName evidence="1">Phage major tail tube protein</fullName>
    </submittedName>
</protein>
<organism evidence="1 2">
    <name type="scientific">Anaerotruncus colihominis</name>
    <dbReference type="NCBI Taxonomy" id="169435"/>
    <lineage>
        <taxon>Bacteria</taxon>
        <taxon>Bacillati</taxon>
        <taxon>Bacillota</taxon>
        <taxon>Clostridia</taxon>
        <taxon>Eubacteriales</taxon>
        <taxon>Oscillospiraceae</taxon>
        <taxon>Anaerotruncus</taxon>
    </lineage>
</organism>
<reference evidence="1 2" key="1">
    <citation type="submission" date="2015-09" db="EMBL/GenBank/DDBJ databases">
        <authorList>
            <consortium name="Pathogen Informatics"/>
        </authorList>
    </citation>
    <scope>NUCLEOTIDE SEQUENCE [LARGE SCALE GENOMIC DNA]</scope>
    <source>
        <strain evidence="1 2">2789STDY5834939</strain>
    </source>
</reference>